<keyword evidence="2" id="KW-1185">Reference proteome</keyword>
<evidence type="ECO:0000313" key="2">
    <source>
        <dbReference type="Proteomes" id="UP001519363"/>
    </source>
</evidence>
<protein>
    <submittedName>
        <fullName evidence="1">Uncharacterized protein</fullName>
    </submittedName>
</protein>
<comment type="caution">
    <text evidence="1">The sequence shown here is derived from an EMBL/GenBank/DDBJ whole genome shotgun (WGS) entry which is preliminary data.</text>
</comment>
<name>A0ABS5ANY5_9PSEU</name>
<reference evidence="1 2" key="1">
    <citation type="submission" date="2021-03" db="EMBL/GenBank/DDBJ databases">
        <title>Sequencing the genomes of 1000 actinobacteria strains.</title>
        <authorList>
            <person name="Klenk H.-P."/>
        </authorList>
    </citation>
    <scope>NUCLEOTIDE SEQUENCE [LARGE SCALE GENOMIC DNA]</scope>
    <source>
        <strain evidence="1 2">DSM 44580</strain>
    </source>
</reference>
<accession>A0ABS5ANY5</accession>
<dbReference type="EMBL" id="JAGIOO010000001">
    <property type="protein sequence ID" value="MBP2478278.1"/>
    <property type="molecule type" value="Genomic_DNA"/>
</dbReference>
<dbReference type="RefSeq" id="WP_086789587.1">
    <property type="nucleotide sequence ID" value="NZ_JAGIOO010000001.1"/>
</dbReference>
<proteinExistence type="predicted"/>
<evidence type="ECO:0000313" key="1">
    <source>
        <dbReference type="EMBL" id="MBP2478278.1"/>
    </source>
</evidence>
<gene>
    <name evidence="1" type="ORF">JOF53_007150</name>
</gene>
<dbReference type="Proteomes" id="UP001519363">
    <property type="component" value="Unassembled WGS sequence"/>
</dbReference>
<sequence length="264" mass="26908">MPCASATMAVWISAWLNGSAASDDVLDALQSWGGAQEVTAGDETAATRFDLPLPGERPVGPAMLLACLRRAGASTAALVLPAPGDVRGLGGPGPFSVAALAAAEAVVLPSATLGLVPEVIGEGILRWAVYSLPSRPNVEYVAIGEAEHRMAEAVRDAAATLVSLDVARHRPGVRAEIAAAMKARPRAPWPPGTPGRSLRVLERAAEVNAILQTAMGDADGGAVSASAARSRLAALKPLSDAVRSARCAAVAEAVRLLGDQAGRH</sequence>
<organism evidence="1 2">
    <name type="scientific">Crossiella equi</name>
    <dbReference type="NCBI Taxonomy" id="130796"/>
    <lineage>
        <taxon>Bacteria</taxon>
        <taxon>Bacillati</taxon>
        <taxon>Actinomycetota</taxon>
        <taxon>Actinomycetes</taxon>
        <taxon>Pseudonocardiales</taxon>
        <taxon>Pseudonocardiaceae</taxon>
        <taxon>Crossiella</taxon>
    </lineage>
</organism>